<dbReference type="EMBL" id="QYUJ01000014">
    <property type="protein sequence ID" value="RJF72256.1"/>
    <property type="molecule type" value="Genomic_DNA"/>
</dbReference>
<comment type="catalytic activity">
    <reaction evidence="9">
        <text>acetate + ATP = acetyl phosphate + ADP</text>
        <dbReference type="Rhea" id="RHEA:11352"/>
        <dbReference type="ChEBI" id="CHEBI:22191"/>
        <dbReference type="ChEBI" id="CHEBI:30089"/>
        <dbReference type="ChEBI" id="CHEBI:30616"/>
        <dbReference type="ChEBI" id="CHEBI:456216"/>
        <dbReference type="EC" id="2.7.2.1"/>
    </reaction>
</comment>
<dbReference type="NCBIfam" id="TIGR00016">
    <property type="entry name" value="ackA"/>
    <property type="match status" value="1"/>
</dbReference>
<dbReference type="InterPro" id="IPR043129">
    <property type="entry name" value="ATPase_NBD"/>
</dbReference>
<keyword evidence="8 9" id="KW-0460">Magnesium</keyword>
<evidence type="ECO:0000256" key="6">
    <source>
        <dbReference type="ARBA" id="ARBA00022777"/>
    </source>
</evidence>
<keyword evidence="12" id="KW-1185">Reference proteome</keyword>
<comment type="subcellular location">
    <subcellularLocation>
        <location evidence="9">Cytoplasm</location>
    </subcellularLocation>
</comment>
<evidence type="ECO:0000256" key="3">
    <source>
        <dbReference type="ARBA" id="ARBA00022679"/>
    </source>
</evidence>
<name>A0A418V859_9DEIO</name>
<evidence type="ECO:0000256" key="10">
    <source>
        <dbReference type="RuleBase" id="RU003835"/>
    </source>
</evidence>
<comment type="similarity">
    <text evidence="1 9 10">Belongs to the acetokinase family.</text>
</comment>
<dbReference type="InterPro" id="IPR023865">
    <property type="entry name" value="Aliphatic_acid_kinase_CS"/>
</dbReference>
<feature type="binding site" evidence="9">
    <location>
        <position position="85"/>
    </location>
    <ligand>
        <name>substrate</name>
    </ligand>
</feature>
<feature type="binding site" evidence="9">
    <location>
        <begin position="277"/>
        <end position="279"/>
    </location>
    <ligand>
        <name>ATP</name>
        <dbReference type="ChEBI" id="CHEBI:30616"/>
    </ligand>
</feature>
<evidence type="ECO:0000313" key="11">
    <source>
        <dbReference type="EMBL" id="RJF72256.1"/>
    </source>
</evidence>
<feature type="active site" description="Proton donor/acceptor" evidence="9">
    <location>
        <position position="142"/>
    </location>
</feature>
<comment type="caution">
    <text evidence="11">The sequence shown here is derived from an EMBL/GenBank/DDBJ whole genome shotgun (WGS) entry which is preliminary data.</text>
</comment>
<feature type="binding site" evidence="9">
    <location>
        <begin position="325"/>
        <end position="329"/>
    </location>
    <ligand>
        <name>ATP</name>
        <dbReference type="ChEBI" id="CHEBI:30616"/>
    </ligand>
</feature>
<dbReference type="SUPFAM" id="SSF53067">
    <property type="entry name" value="Actin-like ATPase domain"/>
    <property type="match status" value="2"/>
</dbReference>
<dbReference type="GO" id="GO:0005524">
    <property type="term" value="F:ATP binding"/>
    <property type="evidence" value="ECO:0007669"/>
    <property type="project" value="UniProtKB-KW"/>
</dbReference>
<dbReference type="AlphaFoldDB" id="A0A418V859"/>
<keyword evidence="6 9" id="KW-0418">Kinase</keyword>
<dbReference type="GO" id="GO:0006085">
    <property type="term" value="P:acetyl-CoA biosynthetic process"/>
    <property type="evidence" value="ECO:0007669"/>
    <property type="project" value="UniProtKB-UniRule"/>
</dbReference>
<dbReference type="GO" id="GO:0006083">
    <property type="term" value="P:acetate metabolic process"/>
    <property type="evidence" value="ECO:0007669"/>
    <property type="project" value="TreeGrafter"/>
</dbReference>
<feature type="binding site" evidence="9">
    <location>
        <position position="7"/>
    </location>
    <ligand>
        <name>Mg(2+)</name>
        <dbReference type="ChEBI" id="CHEBI:18420"/>
    </ligand>
</feature>
<feature type="site" description="Transition state stabilizer" evidence="9">
    <location>
        <position position="174"/>
    </location>
</feature>
<dbReference type="InterPro" id="IPR004372">
    <property type="entry name" value="Ac/propionate_kinase"/>
</dbReference>
<dbReference type="PANTHER" id="PTHR21060">
    <property type="entry name" value="ACETATE KINASE"/>
    <property type="match status" value="1"/>
</dbReference>
<dbReference type="Gene3D" id="3.30.420.40">
    <property type="match status" value="2"/>
</dbReference>
<dbReference type="GO" id="GO:0000287">
    <property type="term" value="F:magnesium ion binding"/>
    <property type="evidence" value="ECO:0007669"/>
    <property type="project" value="UniProtKB-UniRule"/>
</dbReference>
<dbReference type="CDD" id="cd24010">
    <property type="entry name" value="ASKHA_NBD_AcK_PK"/>
    <property type="match status" value="1"/>
</dbReference>
<dbReference type="Pfam" id="PF00871">
    <property type="entry name" value="Acetate_kinase"/>
    <property type="match status" value="1"/>
</dbReference>
<feature type="binding site" evidence="9">
    <location>
        <position position="379"/>
    </location>
    <ligand>
        <name>Mg(2+)</name>
        <dbReference type="ChEBI" id="CHEBI:18420"/>
    </ligand>
</feature>
<dbReference type="InterPro" id="IPR000890">
    <property type="entry name" value="Aliphatic_acid_kin_short-chain"/>
</dbReference>
<dbReference type="GO" id="GO:0005829">
    <property type="term" value="C:cytosol"/>
    <property type="evidence" value="ECO:0007669"/>
    <property type="project" value="TreeGrafter"/>
</dbReference>
<dbReference type="PROSITE" id="PS01075">
    <property type="entry name" value="ACETATE_KINASE_1"/>
    <property type="match status" value="1"/>
</dbReference>
<dbReference type="PIRSF" id="PIRSF000722">
    <property type="entry name" value="Acetate_prop_kin"/>
    <property type="match status" value="1"/>
</dbReference>
<keyword evidence="5 9" id="KW-0547">Nucleotide-binding</keyword>
<dbReference type="OrthoDB" id="9802453at2"/>
<keyword evidence="4 9" id="KW-0479">Metal-binding</keyword>
<keyword evidence="3 9" id="KW-0808">Transferase</keyword>
<evidence type="ECO:0000256" key="7">
    <source>
        <dbReference type="ARBA" id="ARBA00022840"/>
    </source>
</evidence>
<evidence type="ECO:0000256" key="9">
    <source>
        <dbReference type="HAMAP-Rule" id="MF_00020"/>
    </source>
</evidence>
<dbReference type="PRINTS" id="PR00471">
    <property type="entry name" value="ACETATEKNASE"/>
</dbReference>
<feature type="binding site" evidence="9">
    <location>
        <position position="14"/>
    </location>
    <ligand>
        <name>ATP</name>
        <dbReference type="ChEBI" id="CHEBI:30616"/>
    </ligand>
</feature>
<organism evidence="11 12">
    <name type="scientific">Deinococcus cavernae</name>
    <dbReference type="NCBI Taxonomy" id="2320857"/>
    <lineage>
        <taxon>Bacteria</taxon>
        <taxon>Thermotogati</taxon>
        <taxon>Deinococcota</taxon>
        <taxon>Deinococci</taxon>
        <taxon>Deinococcales</taxon>
        <taxon>Deinococcaceae</taxon>
        <taxon>Deinococcus</taxon>
    </lineage>
</organism>
<reference evidence="11 12" key="1">
    <citation type="submission" date="2018-09" db="EMBL/GenBank/DDBJ databases">
        <authorList>
            <person name="Zhu H."/>
        </authorList>
    </citation>
    <scope>NUCLEOTIDE SEQUENCE [LARGE SCALE GENOMIC DNA]</scope>
    <source>
        <strain evidence="11 12">K2S05-167</strain>
    </source>
</reference>
<feature type="binding site" evidence="9">
    <location>
        <begin position="202"/>
        <end position="206"/>
    </location>
    <ligand>
        <name>ATP</name>
        <dbReference type="ChEBI" id="CHEBI:30616"/>
    </ligand>
</feature>
<feature type="site" description="Transition state stabilizer" evidence="9">
    <location>
        <position position="235"/>
    </location>
</feature>
<evidence type="ECO:0000256" key="4">
    <source>
        <dbReference type="ARBA" id="ARBA00022723"/>
    </source>
</evidence>
<accession>A0A418V859</accession>
<keyword evidence="2 9" id="KW-0963">Cytoplasm</keyword>
<evidence type="ECO:0000313" key="12">
    <source>
        <dbReference type="Proteomes" id="UP000286287"/>
    </source>
</evidence>
<protein>
    <recommendedName>
        <fullName evidence="9">Acetate kinase</fullName>
        <ecNumber evidence="9">2.7.2.1</ecNumber>
    </recommendedName>
    <alternativeName>
        <fullName evidence="9">Acetokinase</fullName>
    </alternativeName>
</protein>
<evidence type="ECO:0000256" key="1">
    <source>
        <dbReference type="ARBA" id="ARBA00008748"/>
    </source>
</evidence>
<comment type="pathway">
    <text evidence="9">Metabolic intermediate biosynthesis; acetyl-CoA biosynthesis; acetyl-CoA from acetate: step 1/2.</text>
</comment>
<dbReference type="PANTHER" id="PTHR21060:SF21">
    <property type="entry name" value="ACETATE KINASE"/>
    <property type="match status" value="1"/>
</dbReference>
<comment type="function">
    <text evidence="9">Catalyzes the formation of acetyl phosphate from acetate and ATP. Can also catalyze the reverse reaction.</text>
</comment>
<evidence type="ECO:0000256" key="2">
    <source>
        <dbReference type="ARBA" id="ARBA00022490"/>
    </source>
</evidence>
<dbReference type="Proteomes" id="UP000286287">
    <property type="component" value="Unassembled WGS sequence"/>
</dbReference>
<keyword evidence="7 9" id="KW-0067">ATP-binding</keyword>
<dbReference type="HAMAP" id="MF_00020">
    <property type="entry name" value="Acetate_kinase"/>
    <property type="match status" value="1"/>
</dbReference>
<proteinExistence type="inferred from homology"/>
<sequence>MLTLVLNSGSSSVKFALLDPRSSEVRLSGLIERLGSDAASATLKTGGEKKQVTLKDGTYASAFGLIAGELDALNVRQEVQAVGHRVVHGGEKFSGSVLLTPEVMAALRECIPLAPLHNPPNIAGIEAAQLAFPNLPQVGVFDTAFHQTMPPVAYRYAVPESWYTQHGVRRYGFHGTSHQYVAQEAARMLGKPLEDLNLVTAHLGNGCSATAVRGGHSVDSSMGFTPLEGLVMGTRSGDVDPGLHDFMARQAGLTLTQIMTALNKESGLLGVSGLTNDMRELEAASARGHERAALALDLFIYRLAKTVAALSVPLGRLDALVFTGGIGENSELVRARTLGHLGLLGFKLDEHANQRAVRGQGGLITIPGSTPALVVNTNEELMIARETMRLVALNP</sequence>
<evidence type="ECO:0000256" key="5">
    <source>
        <dbReference type="ARBA" id="ARBA00022741"/>
    </source>
</evidence>
<evidence type="ECO:0000256" key="8">
    <source>
        <dbReference type="ARBA" id="ARBA00022842"/>
    </source>
</evidence>
<dbReference type="UniPathway" id="UPA00340">
    <property type="reaction ID" value="UER00458"/>
</dbReference>
<dbReference type="RefSeq" id="WP_119764210.1">
    <property type="nucleotide sequence ID" value="NZ_QYUJ01000014.1"/>
</dbReference>
<gene>
    <name evidence="9" type="primary">ackA</name>
    <name evidence="11" type="ORF">D3875_12530</name>
</gene>
<comment type="cofactor">
    <cofactor evidence="9">
        <name>Mg(2+)</name>
        <dbReference type="ChEBI" id="CHEBI:18420"/>
    </cofactor>
    <cofactor evidence="9">
        <name>Mn(2+)</name>
        <dbReference type="ChEBI" id="CHEBI:29035"/>
    </cofactor>
    <text evidence="9">Mg(2+). Can also accept Mn(2+).</text>
</comment>
<dbReference type="EC" id="2.7.2.1" evidence="9"/>
<comment type="subunit">
    <text evidence="9">Homodimer.</text>
</comment>
<dbReference type="GO" id="GO:0008776">
    <property type="term" value="F:acetate kinase activity"/>
    <property type="evidence" value="ECO:0007669"/>
    <property type="project" value="UniProtKB-UniRule"/>
</dbReference>
<dbReference type="PROSITE" id="PS01076">
    <property type="entry name" value="ACETATE_KINASE_2"/>
    <property type="match status" value="1"/>
</dbReference>